<keyword evidence="2" id="KW-1185">Reference proteome</keyword>
<sequence length="286" mass="33711">MAHGISYHAKDILFKSLSELYRNQALDVYGLHDLPKIKALLPNEFPSVRADEKRSDTLFLLEDDSILLLEYESNERFIDNHLKYLDYAYRILYTYYKQEKRLRHIRIVVIYTSDVTRKYEQLHAGHVFISSKAVLLCEYNGDAIFQTIEEKVRNNEPLTAEETMKLILVPLMHSRFDRQMMIEKTIELAKNIHDERTQLHVIAGILTATDKFIDEQYAQKIKEWMKMNKVMRLLVEEFEQEKEKEVHEKTLEIAKNLLDVLPIHEIAKRTGLTISEVANLAKETEQ</sequence>
<dbReference type="Proteomes" id="UP000520011">
    <property type="component" value="Unassembled WGS sequence"/>
</dbReference>
<dbReference type="AlphaFoldDB" id="A0A7W8IQY8"/>
<protein>
    <submittedName>
        <fullName evidence="1">Uncharacterized small protein (DUF1192 family)</fullName>
    </submittedName>
</protein>
<proteinExistence type="predicted"/>
<dbReference type="EMBL" id="JACHEP010000010">
    <property type="protein sequence ID" value="MBB5325022.1"/>
    <property type="molecule type" value="Genomic_DNA"/>
</dbReference>
<name>A0A7W8IQY8_9BACL</name>
<reference evidence="1 2" key="1">
    <citation type="submission" date="2020-08" db="EMBL/GenBank/DDBJ databases">
        <title>Genomic Encyclopedia of Type Strains, Phase IV (KMG-IV): sequencing the most valuable type-strain genomes for metagenomic binning, comparative biology and taxonomic classification.</title>
        <authorList>
            <person name="Goeker M."/>
        </authorList>
    </citation>
    <scope>NUCLEOTIDE SEQUENCE [LARGE SCALE GENOMIC DNA]</scope>
    <source>
        <strain evidence="1 2">DSM 16325</strain>
    </source>
</reference>
<comment type="caution">
    <text evidence="1">The sequence shown here is derived from an EMBL/GenBank/DDBJ whole genome shotgun (WGS) entry which is preliminary data.</text>
</comment>
<gene>
    <name evidence="1" type="ORF">HNQ34_002121</name>
</gene>
<evidence type="ECO:0000313" key="1">
    <source>
        <dbReference type="EMBL" id="MBB5325022.1"/>
    </source>
</evidence>
<organism evidence="1 2">
    <name type="scientific">Anoxybacteroides tepidamans</name>
    <dbReference type="NCBI Taxonomy" id="265948"/>
    <lineage>
        <taxon>Bacteria</taxon>
        <taxon>Bacillati</taxon>
        <taxon>Bacillota</taxon>
        <taxon>Bacilli</taxon>
        <taxon>Bacillales</taxon>
        <taxon>Anoxybacillaceae</taxon>
        <taxon>Anoxybacteroides</taxon>
    </lineage>
</organism>
<accession>A0A7W8IQY8</accession>
<evidence type="ECO:0000313" key="2">
    <source>
        <dbReference type="Proteomes" id="UP000520011"/>
    </source>
</evidence>
<dbReference type="RefSeq" id="WP_183254203.1">
    <property type="nucleotide sequence ID" value="NZ_JACHEP010000010.1"/>
</dbReference>